<accession>A0A1J4RLR5</accession>
<dbReference type="PANTHER" id="PTHR47354:SF5">
    <property type="entry name" value="PROTEIN RFBI"/>
    <property type="match status" value="1"/>
</dbReference>
<dbReference type="Pfam" id="PF00175">
    <property type="entry name" value="NAD_binding_1"/>
    <property type="match status" value="1"/>
</dbReference>
<dbReference type="SUPFAM" id="SSF52343">
    <property type="entry name" value="Ferredoxin reductase-like, C-terminal NADP-linked domain"/>
    <property type="match status" value="1"/>
</dbReference>
<dbReference type="Gene3D" id="3.40.50.80">
    <property type="entry name" value="Nucleotide-binding domain of ferredoxin-NADP reductase (FNR) module"/>
    <property type="match status" value="1"/>
</dbReference>
<dbReference type="InterPro" id="IPR001709">
    <property type="entry name" value="Flavoprot_Pyr_Nucl_cyt_Rdtase"/>
</dbReference>
<dbReference type="PRINTS" id="PR00371">
    <property type="entry name" value="FPNCR"/>
</dbReference>
<name>A0A1J4RLR5_9BACT</name>
<protein>
    <recommendedName>
        <fullName evidence="1">FAD-binding FR-type domain-containing protein</fullName>
    </recommendedName>
</protein>
<dbReference type="AlphaFoldDB" id="A0A1J4RLR5"/>
<dbReference type="PANTHER" id="PTHR47354">
    <property type="entry name" value="NADH OXIDOREDUCTASE HCR"/>
    <property type="match status" value="1"/>
</dbReference>
<dbReference type="Pfam" id="PF00970">
    <property type="entry name" value="FAD_binding_6"/>
    <property type="match status" value="1"/>
</dbReference>
<dbReference type="InterPro" id="IPR008333">
    <property type="entry name" value="Cbr1-like_FAD-bd_dom"/>
</dbReference>
<dbReference type="InterPro" id="IPR039261">
    <property type="entry name" value="FNR_nucleotide-bd"/>
</dbReference>
<evidence type="ECO:0000259" key="1">
    <source>
        <dbReference type="PROSITE" id="PS51384"/>
    </source>
</evidence>
<feature type="domain" description="FAD-binding FR-type" evidence="1">
    <location>
        <begin position="4"/>
        <end position="116"/>
    </location>
</feature>
<dbReference type="Proteomes" id="UP000183144">
    <property type="component" value="Unassembled WGS sequence"/>
</dbReference>
<gene>
    <name evidence="2" type="ORF">AUJ59_04165</name>
</gene>
<dbReference type="Gene3D" id="2.40.30.10">
    <property type="entry name" value="Translation factors"/>
    <property type="match status" value="1"/>
</dbReference>
<dbReference type="PROSITE" id="PS51384">
    <property type="entry name" value="FAD_FR"/>
    <property type="match status" value="1"/>
</dbReference>
<comment type="caution">
    <text evidence="2">The sequence shown here is derived from an EMBL/GenBank/DDBJ whole genome shotgun (WGS) entry which is preliminary data.</text>
</comment>
<dbReference type="GO" id="GO:0016491">
    <property type="term" value="F:oxidoreductase activity"/>
    <property type="evidence" value="ECO:0007669"/>
    <property type="project" value="InterPro"/>
</dbReference>
<dbReference type="InterPro" id="IPR017938">
    <property type="entry name" value="Riboflavin_synthase-like_b-brl"/>
</dbReference>
<reference evidence="2 3" key="1">
    <citation type="journal article" date="2016" name="Environ. Microbiol.">
        <title>Genomic resolution of a cold subsurface aquifer community provides metabolic insights for novel microbes adapted to high CO concentrations.</title>
        <authorList>
            <person name="Probst A.J."/>
            <person name="Castelle C.J."/>
            <person name="Singh A."/>
            <person name="Brown C.T."/>
            <person name="Anantharaman K."/>
            <person name="Sharon I."/>
            <person name="Hug L.A."/>
            <person name="Burstein D."/>
            <person name="Emerson J.B."/>
            <person name="Thomas B.C."/>
            <person name="Banfield J.F."/>
        </authorList>
    </citation>
    <scope>NUCLEOTIDE SEQUENCE [LARGE SCALE GENOMIC DNA]</scope>
    <source>
        <strain evidence="2">CG1_02_47_37</strain>
    </source>
</reference>
<dbReference type="SUPFAM" id="SSF63380">
    <property type="entry name" value="Riboflavin synthase domain-like"/>
    <property type="match status" value="1"/>
</dbReference>
<dbReference type="InterPro" id="IPR001433">
    <property type="entry name" value="OxRdtase_FAD/NAD-bd"/>
</dbReference>
<dbReference type="EMBL" id="MNUI01000075">
    <property type="protein sequence ID" value="OIN88345.1"/>
    <property type="molecule type" value="Genomic_DNA"/>
</dbReference>
<dbReference type="InterPro" id="IPR017927">
    <property type="entry name" value="FAD-bd_FR_type"/>
</dbReference>
<evidence type="ECO:0000313" key="3">
    <source>
        <dbReference type="Proteomes" id="UP000183144"/>
    </source>
</evidence>
<sequence>MVKPQNYQAKVAEHIELNKKYHSLRLELVEPHQLEFTAGQYISVAIGLPAQAGGGDPASAGQVRRAYSIVSNPATNHAVDLLVDIEPAGKGSTYMKNLKPGDAVEFMAPLGIFTVAAEPKLLFVATGSGIAPFKSMLFDLLADKKDTREMWLLWGLRKVEEMFWEEKWRQINKYYANFHYRLMISKPPGMWPLVSGHVVKELNDVVLNQDWGVYLCGNQEMIAEVEQMVQNKGVLTTRIHKEKYA</sequence>
<organism evidence="2 3">
    <name type="scientific">Candidatus Beckwithbacteria bacterium CG1_02_47_37</name>
    <dbReference type="NCBI Taxonomy" id="1805034"/>
    <lineage>
        <taxon>Bacteria</taxon>
        <taxon>Candidatus Beckwithiibacteriota</taxon>
    </lineage>
</organism>
<dbReference type="InterPro" id="IPR050415">
    <property type="entry name" value="MRET"/>
</dbReference>
<dbReference type="STRING" id="1805034.AUJ59_04165"/>
<proteinExistence type="predicted"/>
<evidence type="ECO:0000313" key="2">
    <source>
        <dbReference type="EMBL" id="OIN88345.1"/>
    </source>
</evidence>